<gene>
    <name evidence="1" type="ORF">F2P56_031765</name>
</gene>
<comment type="caution">
    <text evidence="1">The sequence shown here is derived from an EMBL/GenBank/DDBJ whole genome shotgun (WGS) entry which is preliminary data.</text>
</comment>
<reference evidence="1" key="1">
    <citation type="submission" date="2015-10" db="EMBL/GenBank/DDBJ databases">
        <authorList>
            <person name="Martinez-Garcia P.J."/>
            <person name="Crepeau M.W."/>
            <person name="Puiu D."/>
            <person name="Gonzalez-Ibeas D."/>
            <person name="Whalen J."/>
            <person name="Stevens K."/>
            <person name="Paul R."/>
            <person name="Butterfield T."/>
            <person name="Britton M."/>
            <person name="Reagan R."/>
            <person name="Chakraborty S."/>
            <person name="Walawage S.L."/>
            <person name="Vasquez-Gross H.A."/>
            <person name="Cardeno C."/>
            <person name="Famula R."/>
            <person name="Pratt K."/>
            <person name="Kuruganti S."/>
            <person name="Aradhya M.K."/>
            <person name="Leslie C.A."/>
            <person name="Dandekar A.M."/>
            <person name="Salzberg S.L."/>
            <person name="Wegrzyn J.L."/>
            <person name="Langley C.H."/>
            <person name="Neale D.B."/>
        </authorList>
    </citation>
    <scope>NUCLEOTIDE SEQUENCE</scope>
    <source>
        <tissue evidence="1">Leaves</tissue>
    </source>
</reference>
<reference evidence="1" key="2">
    <citation type="submission" date="2020-03" db="EMBL/GenBank/DDBJ databases">
        <title>Walnut 2.0.</title>
        <authorList>
            <person name="Marrano A."/>
            <person name="Britton M."/>
            <person name="Zimin A.V."/>
            <person name="Zaini P.A."/>
            <person name="Workman R."/>
            <person name="Puiu D."/>
            <person name="Bianco L."/>
            <person name="Allen B.J."/>
            <person name="Troggio M."/>
            <person name="Leslie C.A."/>
            <person name="Timp W."/>
            <person name="Dendekar A."/>
            <person name="Salzberg S.L."/>
            <person name="Neale D.B."/>
        </authorList>
    </citation>
    <scope>NUCLEOTIDE SEQUENCE</scope>
    <source>
        <tissue evidence="1">Leaves</tissue>
    </source>
</reference>
<dbReference type="EMBL" id="LIHL02000014">
    <property type="protein sequence ID" value="KAF5446114.1"/>
    <property type="molecule type" value="Genomic_DNA"/>
</dbReference>
<protein>
    <submittedName>
        <fullName evidence="1">Uncharacterized protein</fullName>
    </submittedName>
</protein>
<feature type="non-terminal residue" evidence="1">
    <location>
        <position position="1"/>
    </location>
</feature>
<dbReference type="Gramene" id="Jr14_02970_p3">
    <property type="protein sequence ID" value="cds.Jr14_02970_p3"/>
    <property type="gene ID" value="Jr14_02970"/>
</dbReference>
<dbReference type="Proteomes" id="UP000619265">
    <property type="component" value="Unassembled WGS sequence"/>
</dbReference>
<sequence length="108" mass="12645">TGHPPKQTYTEREREGGREALISWTPLLRSPTNPTLAIPINHEQYATSIYISSPERFLDFLRFPLKNLSPSSKKPLRPPPRLHYDSFSSIFLEFFFQNRIPFSSYFLD</sequence>
<name>A0A833U3L9_JUGRE</name>
<accession>A0A833U3L9</accession>
<proteinExistence type="predicted"/>
<evidence type="ECO:0000313" key="2">
    <source>
        <dbReference type="Proteomes" id="UP000619265"/>
    </source>
</evidence>
<organism evidence="1 2">
    <name type="scientific">Juglans regia</name>
    <name type="common">English walnut</name>
    <dbReference type="NCBI Taxonomy" id="51240"/>
    <lineage>
        <taxon>Eukaryota</taxon>
        <taxon>Viridiplantae</taxon>
        <taxon>Streptophyta</taxon>
        <taxon>Embryophyta</taxon>
        <taxon>Tracheophyta</taxon>
        <taxon>Spermatophyta</taxon>
        <taxon>Magnoliopsida</taxon>
        <taxon>eudicotyledons</taxon>
        <taxon>Gunneridae</taxon>
        <taxon>Pentapetalae</taxon>
        <taxon>rosids</taxon>
        <taxon>fabids</taxon>
        <taxon>Fagales</taxon>
        <taxon>Juglandaceae</taxon>
        <taxon>Juglans</taxon>
    </lineage>
</organism>
<dbReference type="AlphaFoldDB" id="A0A833U3L9"/>
<evidence type="ECO:0000313" key="1">
    <source>
        <dbReference type="EMBL" id="KAF5446114.1"/>
    </source>
</evidence>